<dbReference type="EMBL" id="VRYZ01000015">
    <property type="protein sequence ID" value="TXS88905.1"/>
    <property type="molecule type" value="Genomic_DNA"/>
</dbReference>
<protein>
    <submittedName>
        <fullName evidence="1">RHS repeat-associated core domain-containing protein</fullName>
    </submittedName>
</protein>
<reference evidence="1 2" key="1">
    <citation type="submission" date="2019-08" db="EMBL/GenBank/DDBJ databases">
        <title>Parahaliea maris sp. nov., isolated from the surface seawater.</title>
        <authorList>
            <person name="Liu Y."/>
        </authorList>
    </citation>
    <scope>NUCLEOTIDE SEQUENCE [LARGE SCALE GENOMIC DNA]</scope>
    <source>
        <strain evidence="1 2">S2-26</strain>
    </source>
</reference>
<name>A0A5C8ZL13_9GAMM</name>
<sequence length="307" mass="33722">MCAFLPLQATKIGLCSQPRVIHMNGRGYDYNLGRFLSVDPFIVEPGNTQAINPYSYVLNNPLSGVDPTGYTKEKVEKNMVRVEKTGSRIQREVTVTTTTTQNDDGSTTIAGSVSGGLMSDREAVSNGLSNYFQAAGFNEVTSGPSSGGIGGQQTRRNVSVSDELAINANQAELIEHGESQIEDSDEDWWSGYEMPENMRNPSENTIAMDLQTEIFLDRVLYGDKKAGIMRSQCYQDCKRALEEAQSSEIVGDPSWDKSLGKGSPYRKLLMKIIDTDPRIELLIKYGEIINTDRVCSSLVDAGSLTCK</sequence>
<dbReference type="AlphaFoldDB" id="A0A5C8ZL13"/>
<proteinExistence type="predicted"/>
<comment type="caution">
    <text evidence="1">The sequence shown here is derived from an EMBL/GenBank/DDBJ whole genome shotgun (WGS) entry which is preliminary data.</text>
</comment>
<evidence type="ECO:0000313" key="2">
    <source>
        <dbReference type="Proteomes" id="UP000321933"/>
    </source>
</evidence>
<organism evidence="1 2">
    <name type="scientific">Parahaliea aestuarii</name>
    <dbReference type="NCBI Taxonomy" id="1852021"/>
    <lineage>
        <taxon>Bacteria</taxon>
        <taxon>Pseudomonadati</taxon>
        <taxon>Pseudomonadota</taxon>
        <taxon>Gammaproteobacteria</taxon>
        <taxon>Cellvibrionales</taxon>
        <taxon>Halieaceae</taxon>
        <taxon>Parahaliea</taxon>
    </lineage>
</organism>
<dbReference type="Proteomes" id="UP000321933">
    <property type="component" value="Unassembled WGS sequence"/>
</dbReference>
<gene>
    <name evidence="1" type="ORF">FVW59_19430</name>
</gene>
<keyword evidence="2" id="KW-1185">Reference proteome</keyword>
<evidence type="ECO:0000313" key="1">
    <source>
        <dbReference type="EMBL" id="TXS88905.1"/>
    </source>
</evidence>
<dbReference type="NCBIfam" id="TIGR03696">
    <property type="entry name" value="Rhs_assc_core"/>
    <property type="match status" value="1"/>
</dbReference>
<accession>A0A5C8ZL13</accession>
<dbReference type="OrthoDB" id="9815414at2"/>
<dbReference type="InterPro" id="IPR022385">
    <property type="entry name" value="Rhs_assc_core"/>
</dbReference>
<dbReference type="Gene3D" id="2.180.10.10">
    <property type="entry name" value="RHS repeat-associated core"/>
    <property type="match status" value="1"/>
</dbReference>